<dbReference type="GO" id="GO:0006508">
    <property type="term" value="P:proteolysis"/>
    <property type="evidence" value="ECO:0007669"/>
    <property type="project" value="InterPro"/>
</dbReference>
<evidence type="ECO:0000259" key="2">
    <source>
        <dbReference type="Pfam" id="PF04389"/>
    </source>
</evidence>
<keyword evidence="1" id="KW-0732">Signal</keyword>
<evidence type="ECO:0000256" key="1">
    <source>
        <dbReference type="SAM" id="SignalP"/>
    </source>
</evidence>
<dbReference type="Proteomes" id="UP000176294">
    <property type="component" value="Unassembled WGS sequence"/>
</dbReference>
<name>A0A1G1T8S5_9BACT</name>
<sequence>MKKLLYQPAVWLLAGLSLAAPLAASAQKKPAAPVRKTTTAGDALSAIKESDIKRDLFALGGDHFRGREGGTLDELKASVWLAEQIRAIGLQPAGDDGTYFQWFHLQRTRLTKASKMSIGTHQLRPNQDALVFAPTNFSANAPLVYVGTGTAPELAKVDVKGKAVALLFSGNPAADMSFRRYLTQVMRDKSAELMKAGAVAVVFVSDSRAQAVYEHWGHIYERGRYGLPGDPNTKVVDTAPIMLLPQSAKDWVQQAGQQLTVDLKVESFLYPSVNIVAKMPGTDAQLKKEHVLFSTHQDHDGVRAPVAGDSIYNGADDNATGCAALLAIMRAFKQQPARRSALFVYHGAEERGLLGSRYYSDKPTVPKESIVAVLNAEMMGRNDPDSAALLGSIAPHRNSSDLVNMALAANQAGPKFKLDTEWDKATHPEGWYFRSDHLPYARLGIPAVMYTSVLHADYHTPRDEPDRIDYPKLMRMTNWMYLTGWSVANRTAAPTREPGFKLER</sequence>
<reference evidence="3 4" key="1">
    <citation type="submission" date="2016-08" db="EMBL/GenBank/DDBJ databases">
        <title>Hymenobacter coccineus sp. nov., Hymenobacter lapidarius sp. nov. and Hymenobacter glacialis sp. nov., isolated from Antarctic soil.</title>
        <authorList>
            <person name="Sedlacek I."/>
            <person name="Kralova S."/>
            <person name="Kyrova K."/>
            <person name="Maslanova I."/>
            <person name="Stankova E."/>
            <person name="Vrbovska V."/>
            <person name="Nemec M."/>
            <person name="Bartak M."/>
            <person name="Svec P."/>
            <person name="Busse H.-J."/>
            <person name="Pantucek R."/>
        </authorList>
    </citation>
    <scope>NUCLEOTIDE SEQUENCE [LARGE SCALE GENOMIC DNA]</scope>
    <source>
        <strain evidence="3 4">CCM 8643</strain>
    </source>
</reference>
<dbReference type="SUPFAM" id="SSF52025">
    <property type="entry name" value="PA domain"/>
    <property type="match status" value="1"/>
</dbReference>
<dbReference type="InterPro" id="IPR007484">
    <property type="entry name" value="Peptidase_M28"/>
</dbReference>
<evidence type="ECO:0000313" key="3">
    <source>
        <dbReference type="EMBL" id="OGX87286.1"/>
    </source>
</evidence>
<keyword evidence="4" id="KW-1185">Reference proteome</keyword>
<organism evidence="3 4">
    <name type="scientific">Hymenobacter lapidarius</name>
    <dbReference type="NCBI Taxonomy" id="1908237"/>
    <lineage>
        <taxon>Bacteria</taxon>
        <taxon>Pseudomonadati</taxon>
        <taxon>Bacteroidota</taxon>
        <taxon>Cytophagia</taxon>
        <taxon>Cytophagales</taxon>
        <taxon>Hymenobacteraceae</taxon>
        <taxon>Hymenobacter</taxon>
    </lineage>
</organism>
<comment type="caution">
    <text evidence="3">The sequence shown here is derived from an EMBL/GenBank/DDBJ whole genome shotgun (WGS) entry which is preliminary data.</text>
</comment>
<dbReference type="InterPro" id="IPR045175">
    <property type="entry name" value="M28_fam"/>
</dbReference>
<protein>
    <submittedName>
        <fullName evidence="3">Peptidase M28</fullName>
    </submittedName>
</protein>
<feature type="domain" description="Peptidase M28" evidence="2">
    <location>
        <begin position="274"/>
        <end position="479"/>
    </location>
</feature>
<feature type="chain" id="PRO_5009579077" evidence="1">
    <location>
        <begin position="20"/>
        <end position="504"/>
    </location>
</feature>
<feature type="signal peptide" evidence="1">
    <location>
        <begin position="1"/>
        <end position="19"/>
    </location>
</feature>
<gene>
    <name evidence="3" type="ORF">BEN47_11525</name>
</gene>
<dbReference type="Gene3D" id="3.40.630.10">
    <property type="entry name" value="Zn peptidases"/>
    <property type="match status" value="1"/>
</dbReference>
<dbReference type="Pfam" id="PF04389">
    <property type="entry name" value="Peptidase_M28"/>
    <property type="match status" value="1"/>
</dbReference>
<dbReference type="Gene3D" id="3.50.30.30">
    <property type="match status" value="1"/>
</dbReference>
<dbReference type="PANTHER" id="PTHR12147">
    <property type="entry name" value="METALLOPEPTIDASE M28 FAMILY MEMBER"/>
    <property type="match status" value="1"/>
</dbReference>
<proteinExistence type="predicted"/>
<evidence type="ECO:0000313" key="4">
    <source>
        <dbReference type="Proteomes" id="UP000176294"/>
    </source>
</evidence>
<dbReference type="AlphaFoldDB" id="A0A1G1T8S5"/>
<dbReference type="InterPro" id="IPR046450">
    <property type="entry name" value="PA_dom_sf"/>
</dbReference>
<dbReference type="EMBL" id="MDZB01000091">
    <property type="protein sequence ID" value="OGX87286.1"/>
    <property type="molecule type" value="Genomic_DNA"/>
</dbReference>
<dbReference type="PANTHER" id="PTHR12147:SF26">
    <property type="entry name" value="PEPTIDASE M28 DOMAIN-CONTAINING PROTEIN"/>
    <property type="match status" value="1"/>
</dbReference>
<accession>A0A1G1T8S5</accession>
<dbReference type="GO" id="GO:0008235">
    <property type="term" value="F:metalloexopeptidase activity"/>
    <property type="evidence" value="ECO:0007669"/>
    <property type="project" value="InterPro"/>
</dbReference>
<dbReference type="OrthoDB" id="844214at2"/>
<dbReference type="STRING" id="1908237.BEN47_11525"/>
<dbReference type="RefSeq" id="WP_070726453.1">
    <property type="nucleotide sequence ID" value="NZ_MDZB01000091.1"/>
</dbReference>
<dbReference type="SUPFAM" id="SSF53187">
    <property type="entry name" value="Zn-dependent exopeptidases"/>
    <property type="match status" value="1"/>
</dbReference>